<keyword evidence="2" id="KW-0808">Transferase</keyword>
<dbReference type="STRING" id="133385.A0A2T9YYX9"/>
<organism evidence="6 7">
    <name type="scientific">Smittium simulii</name>
    <dbReference type="NCBI Taxonomy" id="133385"/>
    <lineage>
        <taxon>Eukaryota</taxon>
        <taxon>Fungi</taxon>
        <taxon>Fungi incertae sedis</taxon>
        <taxon>Zoopagomycota</taxon>
        <taxon>Kickxellomycotina</taxon>
        <taxon>Harpellomycetes</taxon>
        <taxon>Harpellales</taxon>
        <taxon>Legeriomycetaceae</taxon>
        <taxon>Smittium</taxon>
    </lineage>
</organism>
<keyword evidence="4" id="KW-1133">Transmembrane helix</keyword>
<dbReference type="CDD" id="cd07990">
    <property type="entry name" value="LPLAT_LCLAT1-like"/>
    <property type="match status" value="1"/>
</dbReference>
<evidence type="ECO:0000313" key="6">
    <source>
        <dbReference type="EMBL" id="PVU97555.1"/>
    </source>
</evidence>
<dbReference type="SMART" id="SM00563">
    <property type="entry name" value="PlsC"/>
    <property type="match status" value="1"/>
</dbReference>
<evidence type="ECO:0000313" key="7">
    <source>
        <dbReference type="Proteomes" id="UP000245383"/>
    </source>
</evidence>
<keyword evidence="7" id="KW-1185">Reference proteome</keyword>
<dbReference type="InterPro" id="IPR002123">
    <property type="entry name" value="Plipid/glycerol_acylTrfase"/>
</dbReference>
<dbReference type="InterPro" id="IPR032098">
    <property type="entry name" value="Acyltransf_C"/>
</dbReference>
<gene>
    <name evidence="6" type="ORF">BB561_000489</name>
</gene>
<accession>A0A2T9YYX9</accession>
<protein>
    <recommendedName>
        <fullName evidence="5">Phospholipid/glycerol acyltransferase domain-containing protein</fullName>
    </recommendedName>
</protein>
<proteinExistence type="inferred from homology"/>
<dbReference type="SUPFAM" id="SSF69593">
    <property type="entry name" value="Glycerol-3-phosphate (1)-acyltransferase"/>
    <property type="match status" value="1"/>
</dbReference>
<evidence type="ECO:0000259" key="5">
    <source>
        <dbReference type="SMART" id="SM00563"/>
    </source>
</evidence>
<keyword evidence="4" id="KW-0472">Membrane</keyword>
<sequence length="433" mass="50514">MLSLPQLPQSSRPVEPVMQALPRLSFNKFSGKLASTKFNITPHKIIRVFRGLIVVLWFLFCVLPFVVLQFIYFPILRRLNKNLLEIATQLLENLFGYFIAGTMNLYCPHKLVFTGKKSDFNYFRPDSSIDWFKMANLHGAVLMSNHQIYADWLYLWALGYYYSFAHYIKFVAKYEISKIPIFGRALGLIGTVFLKRQWELDKPLLQSSFDEFKRSDNKKILIIFPEGTTVNPKFIKKSDEFADINNLKKTNHVLIPKTSGTFFCIQALKDKMPYLYDLTIAYSGLSSNDCPEYSYPLTRMFTRIKYPKEIHINISRYSITSQVPLEEEIFSEWLIDKYHLKDTMLDFFYKNNHFPHDPAFYSQNIDPKLSNSFKSHLDNSDPAKTSSELNSCSEIISETIIPSTSFFILKALCIISAPYSILYLHYFLFSMIF</sequence>
<dbReference type="EMBL" id="MBFR01000010">
    <property type="protein sequence ID" value="PVU97555.1"/>
    <property type="molecule type" value="Genomic_DNA"/>
</dbReference>
<dbReference type="PANTHER" id="PTHR10983">
    <property type="entry name" value="1-ACYLGLYCEROL-3-PHOSPHATE ACYLTRANSFERASE-RELATED"/>
    <property type="match status" value="1"/>
</dbReference>
<dbReference type="Pfam" id="PF16076">
    <property type="entry name" value="Acyltransf_C"/>
    <property type="match status" value="1"/>
</dbReference>
<comment type="similarity">
    <text evidence="1">Belongs to the 1-acyl-sn-glycerol-3-phosphate acyltransferase family.</text>
</comment>
<feature type="transmembrane region" description="Helical" evidence="4">
    <location>
        <begin position="52"/>
        <end position="73"/>
    </location>
</feature>
<keyword evidence="4" id="KW-0812">Transmembrane</keyword>
<comment type="caution">
    <text evidence="6">The sequence shown here is derived from an EMBL/GenBank/DDBJ whole genome shotgun (WGS) entry which is preliminary data.</text>
</comment>
<reference evidence="6 7" key="1">
    <citation type="journal article" date="2018" name="MBio">
        <title>Comparative Genomics Reveals the Core Gene Toolbox for the Fungus-Insect Symbiosis.</title>
        <authorList>
            <person name="Wang Y."/>
            <person name="Stata M."/>
            <person name="Wang W."/>
            <person name="Stajich J.E."/>
            <person name="White M.M."/>
            <person name="Moncalvo J.M."/>
        </authorList>
    </citation>
    <scope>NUCLEOTIDE SEQUENCE [LARGE SCALE GENOMIC DNA]</scope>
    <source>
        <strain evidence="6 7">SWE-8-4</strain>
    </source>
</reference>
<name>A0A2T9YYX9_9FUNG</name>
<evidence type="ECO:0000256" key="1">
    <source>
        <dbReference type="ARBA" id="ARBA00008655"/>
    </source>
</evidence>
<keyword evidence="3" id="KW-0012">Acyltransferase</keyword>
<dbReference type="Pfam" id="PF01553">
    <property type="entry name" value="Acyltransferase"/>
    <property type="match status" value="1"/>
</dbReference>
<dbReference type="GO" id="GO:0036149">
    <property type="term" value="P:phosphatidylinositol acyl-chain remodeling"/>
    <property type="evidence" value="ECO:0007669"/>
    <property type="project" value="TreeGrafter"/>
</dbReference>
<feature type="domain" description="Phospholipid/glycerol acyltransferase" evidence="5">
    <location>
        <begin position="140"/>
        <end position="262"/>
    </location>
</feature>
<evidence type="ECO:0000256" key="4">
    <source>
        <dbReference type="SAM" id="Phobius"/>
    </source>
</evidence>
<dbReference type="GO" id="GO:0005783">
    <property type="term" value="C:endoplasmic reticulum"/>
    <property type="evidence" value="ECO:0007669"/>
    <property type="project" value="TreeGrafter"/>
</dbReference>
<evidence type="ECO:0000256" key="3">
    <source>
        <dbReference type="ARBA" id="ARBA00023315"/>
    </source>
</evidence>
<dbReference type="AlphaFoldDB" id="A0A2T9YYX9"/>
<dbReference type="PANTHER" id="PTHR10983:SF16">
    <property type="entry name" value="LYSOCARDIOLIPIN ACYLTRANSFERASE 1"/>
    <property type="match status" value="1"/>
</dbReference>
<evidence type="ECO:0000256" key="2">
    <source>
        <dbReference type="ARBA" id="ARBA00022679"/>
    </source>
</evidence>
<feature type="transmembrane region" description="Helical" evidence="4">
    <location>
        <begin position="407"/>
        <end position="429"/>
    </location>
</feature>
<dbReference type="OrthoDB" id="189226at2759"/>
<dbReference type="Proteomes" id="UP000245383">
    <property type="component" value="Unassembled WGS sequence"/>
</dbReference>
<dbReference type="GO" id="GO:0016746">
    <property type="term" value="F:acyltransferase activity"/>
    <property type="evidence" value="ECO:0007669"/>
    <property type="project" value="UniProtKB-KW"/>
</dbReference>